<name>A0A1S3VXE3_VIGRR</name>
<keyword evidence="2" id="KW-1185">Reference proteome</keyword>
<dbReference type="Proteomes" id="UP000087766">
    <property type="component" value="Unplaced"/>
</dbReference>
<dbReference type="CDD" id="cd00303">
    <property type="entry name" value="retropepsin_like"/>
    <property type="match status" value="1"/>
</dbReference>
<organism evidence="2 3">
    <name type="scientific">Vigna radiata var. radiata</name>
    <name type="common">Mung bean</name>
    <name type="synonym">Phaseolus aureus</name>
    <dbReference type="NCBI Taxonomy" id="3916"/>
    <lineage>
        <taxon>Eukaryota</taxon>
        <taxon>Viridiplantae</taxon>
        <taxon>Streptophyta</taxon>
        <taxon>Embryophyta</taxon>
        <taxon>Tracheophyta</taxon>
        <taxon>Spermatophyta</taxon>
        <taxon>Magnoliopsida</taxon>
        <taxon>eudicotyledons</taxon>
        <taxon>Gunneridae</taxon>
        <taxon>Pentapetalae</taxon>
        <taxon>rosids</taxon>
        <taxon>fabids</taxon>
        <taxon>Fabales</taxon>
        <taxon>Fabaceae</taxon>
        <taxon>Papilionoideae</taxon>
        <taxon>50 kb inversion clade</taxon>
        <taxon>NPAAA clade</taxon>
        <taxon>indigoferoid/millettioid clade</taxon>
        <taxon>Phaseoleae</taxon>
        <taxon>Vigna</taxon>
    </lineage>
</organism>
<protein>
    <submittedName>
        <fullName evidence="3">Uncharacterized protein LOC106779397</fullName>
    </submittedName>
</protein>
<accession>A0A1S3VXE3</accession>
<evidence type="ECO:0000313" key="2">
    <source>
        <dbReference type="Proteomes" id="UP000087766"/>
    </source>
</evidence>
<dbReference type="GeneID" id="106779397"/>
<proteinExistence type="predicted"/>
<evidence type="ECO:0000256" key="1">
    <source>
        <dbReference type="SAM" id="MobiDB-lite"/>
    </source>
</evidence>
<reference evidence="3" key="1">
    <citation type="submission" date="2025-08" db="UniProtKB">
        <authorList>
            <consortium name="RefSeq"/>
        </authorList>
    </citation>
    <scope>IDENTIFICATION</scope>
    <source>
        <tissue evidence="3">Leaf</tissue>
    </source>
</reference>
<dbReference type="AlphaFoldDB" id="A0A1S3VXE3"/>
<sequence>MPSTEVLHQLPVYSKCIKYYLVEVRDLEEEETEKQGSCNRPKKRKHPSKMEDPGSLTLSCTIGDVDVGRAMLDSGSSINMMPLYFLKKIGGLTLKPSNLFVMVVGGSSKRPAGMVEEVVIHVEHLEFLVDFVVMDMEANERISLILGRRFMKTVKVIMSVYDETVMLRDQENKLIYTGFEEKLTRIQKKAKYKLQGKMMQ</sequence>
<dbReference type="InterPro" id="IPR021109">
    <property type="entry name" value="Peptidase_aspartic_dom_sf"/>
</dbReference>
<dbReference type="SUPFAM" id="SSF50630">
    <property type="entry name" value="Acid proteases"/>
    <property type="match status" value="1"/>
</dbReference>
<dbReference type="Pfam" id="PF13650">
    <property type="entry name" value="Asp_protease_2"/>
    <property type="match status" value="1"/>
</dbReference>
<dbReference type="RefSeq" id="XP_014522980.1">
    <property type="nucleotide sequence ID" value="XM_014667494.1"/>
</dbReference>
<dbReference type="PANTHER" id="PTHR33067">
    <property type="entry name" value="RNA-DIRECTED DNA POLYMERASE-RELATED"/>
    <property type="match status" value="1"/>
</dbReference>
<dbReference type="KEGG" id="vra:106779397"/>
<gene>
    <name evidence="3" type="primary">LOC106779397</name>
</gene>
<feature type="region of interest" description="Disordered" evidence="1">
    <location>
        <begin position="30"/>
        <end position="55"/>
    </location>
</feature>
<dbReference type="Gene3D" id="2.40.70.10">
    <property type="entry name" value="Acid Proteases"/>
    <property type="match status" value="1"/>
</dbReference>
<evidence type="ECO:0000313" key="3">
    <source>
        <dbReference type="RefSeq" id="XP_014522980.1"/>
    </source>
</evidence>